<keyword evidence="4" id="KW-1185">Reference proteome</keyword>
<feature type="transmembrane region" description="Helical" evidence="2">
    <location>
        <begin position="55"/>
        <end position="77"/>
    </location>
</feature>
<evidence type="ECO:0000313" key="3">
    <source>
        <dbReference type="EnsemblMetazoa" id="AMEM018383-PA"/>
    </source>
</evidence>
<dbReference type="EnsemblMetazoa" id="AMEM018383-RA">
    <property type="protein sequence ID" value="AMEM018383-PA"/>
    <property type="gene ID" value="AMEM018383"/>
</dbReference>
<proteinExistence type="predicted"/>
<name>A0A182VPD2_ANOME</name>
<feature type="compositionally biased region" description="Polar residues" evidence="1">
    <location>
        <begin position="19"/>
        <end position="29"/>
    </location>
</feature>
<organism evidence="3 4">
    <name type="scientific">Anopheles merus</name>
    <name type="common">Mosquito</name>
    <dbReference type="NCBI Taxonomy" id="30066"/>
    <lineage>
        <taxon>Eukaryota</taxon>
        <taxon>Metazoa</taxon>
        <taxon>Ecdysozoa</taxon>
        <taxon>Arthropoda</taxon>
        <taxon>Hexapoda</taxon>
        <taxon>Insecta</taxon>
        <taxon>Pterygota</taxon>
        <taxon>Neoptera</taxon>
        <taxon>Endopterygota</taxon>
        <taxon>Diptera</taxon>
        <taxon>Nematocera</taxon>
        <taxon>Culicoidea</taxon>
        <taxon>Culicidae</taxon>
        <taxon>Anophelinae</taxon>
        <taxon>Anopheles</taxon>
    </lineage>
</organism>
<evidence type="ECO:0000313" key="4">
    <source>
        <dbReference type="Proteomes" id="UP000075903"/>
    </source>
</evidence>
<accession>A0A182VPD2</accession>
<evidence type="ECO:0000256" key="2">
    <source>
        <dbReference type="SAM" id="Phobius"/>
    </source>
</evidence>
<dbReference type="Proteomes" id="UP000075903">
    <property type="component" value="Unassembled WGS sequence"/>
</dbReference>
<keyword evidence="2" id="KW-1133">Transmembrane helix</keyword>
<keyword evidence="2" id="KW-0472">Membrane</keyword>
<dbReference type="AlphaFoldDB" id="A0A182VPD2"/>
<reference evidence="3" key="1">
    <citation type="submission" date="2020-05" db="UniProtKB">
        <authorList>
            <consortium name="EnsemblMetazoa"/>
        </authorList>
    </citation>
    <scope>IDENTIFICATION</scope>
    <source>
        <strain evidence="3">MAF</strain>
    </source>
</reference>
<protein>
    <submittedName>
        <fullName evidence="3">Uncharacterized protein</fullName>
    </submittedName>
</protein>
<keyword evidence="2" id="KW-0812">Transmembrane</keyword>
<dbReference type="VEuPathDB" id="VectorBase:AMEM018383"/>
<evidence type="ECO:0000256" key="1">
    <source>
        <dbReference type="SAM" id="MobiDB-lite"/>
    </source>
</evidence>
<feature type="region of interest" description="Disordered" evidence="1">
    <location>
        <begin position="1"/>
        <end position="31"/>
    </location>
</feature>
<sequence length="122" mass="13066">MTYFRTPDDEEAVEDKGTNKTGNSVSTDDLASLETGRTVAVHLDVMAVGARTTSVPMMVMMMVMMMVVIVPILPLVAEANRLTSKTLGVFSSQEPPALELPPPGPSRVGCLVLSQELELDGM</sequence>